<dbReference type="AlphaFoldDB" id="A0A7Y4M521"/>
<dbReference type="Proteomes" id="UP000528734">
    <property type="component" value="Unassembled WGS sequence"/>
</dbReference>
<protein>
    <submittedName>
        <fullName evidence="1">Uncharacterized protein</fullName>
    </submittedName>
</protein>
<evidence type="ECO:0000313" key="1">
    <source>
        <dbReference type="EMBL" id="NOJ50443.1"/>
    </source>
</evidence>
<keyword evidence="2" id="KW-1185">Reference proteome</keyword>
<name>A0A7Y4M521_9BRAD</name>
<comment type="caution">
    <text evidence="1">The sequence shown here is derived from an EMBL/GenBank/DDBJ whole genome shotgun (WGS) entry which is preliminary data.</text>
</comment>
<dbReference type="RefSeq" id="WP_171713483.1">
    <property type="nucleotide sequence ID" value="NZ_JAAVLW010000011.1"/>
</dbReference>
<proteinExistence type="predicted"/>
<evidence type="ECO:0000313" key="2">
    <source>
        <dbReference type="Proteomes" id="UP000528734"/>
    </source>
</evidence>
<dbReference type="EMBL" id="JAAVLW010000011">
    <property type="protein sequence ID" value="NOJ50443.1"/>
    <property type="molecule type" value="Genomic_DNA"/>
</dbReference>
<gene>
    <name evidence="1" type="ORF">HCN50_30115</name>
</gene>
<reference evidence="1 2" key="1">
    <citation type="submission" date="2020-03" db="EMBL/GenBank/DDBJ databases">
        <title>Bradyrhizobium diversity isolated from nodules of Muelleranthus trifoliolatus.</title>
        <authorList>
            <person name="Klepa M."/>
            <person name="Helene L."/>
            <person name="Hungria M."/>
        </authorList>
    </citation>
    <scope>NUCLEOTIDE SEQUENCE [LARGE SCALE GENOMIC DNA]</scope>
    <source>
        <strain evidence="1 2">WSM 1744</strain>
    </source>
</reference>
<organism evidence="1 2">
    <name type="scientific">Bradyrhizobium archetypum</name>
    <dbReference type="NCBI Taxonomy" id="2721160"/>
    <lineage>
        <taxon>Bacteria</taxon>
        <taxon>Pseudomonadati</taxon>
        <taxon>Pseudomonadota</taxon>
        <taxon>Alphaproteobacteria</taxon>
        <taxon>Hyphomicrobiales</taxon>
        <taxon>Nitrobacteraceae</taxon>
        <taxon>Bradyrhizobium</taxon>
    </lineage>
</organism>
<sequence length="55" mass="6202">MELWHDGGHDAVERILARAANAQLARAIFKAAQGDHPQRRITLRRDNRIIADSAK</sequence>
<accession>A0A7Y4M521</accession>